<sequence>MNGAARSPGRPTTHAATCLHARFDTNDFSALNGDILRLRVVREVELIAELCERGIEVTRDDELINALDGVFAAEVVLGLGRDPGDGAVAPTGRRPAASACWPRCTLTGLAKGAPEVSIAASRRGSRRCASAGMRCRNGGSALVS</sequence>
<protein>
    <submittedName>
        <fullName evidence="1">Uncharacterized protein</fullName>
    </submittedName>
</protein>
<evidence type="ECO:0000313" key="2">
    <source>
        <dbReference type="Proteomes" id="UP000619293"/>
    </source>
</evidence>
<proteinExistence type="predicted"/>
<dbReference type="EMBL" id="BONG01000023">
    <property type="protein sequence ID" value="GIF90461.1"/>
    <property type="molecule type" value="Genomic_DNA"/>
</dbReference>
<reference evidence="1 2" key="1">
    <citation type="submission" date="2021-01" db="EMBL/GenBank/DDBJ databases">
        <title>Whole genome shotgun sequence of Catellatospora chokoriensis NBRC 107358.</title>
        <authorList>
            <person name="Komaki H."/>
            <person name="Tamura T."/>
        </authorList>
    </citation>
    <scope>NUCLEOTIDE SEQUENCE [LARGE SCALE GENOMIC DNA]</scope>
    <source>
        <strain evidence="1 2">NBRC 107358</strain>
    </source>
</reference>
<dbReference type="AlphaFoldDB" id="A0A8J3NSE4"/>
<gene>
    <name evidence="1" type="ORF">Cch02nite_39050</name>
</gene>
<comment type="caution">
    <text evidence="1">The sequence shown here is derived from an EMBL/GenBank/DDBJ whole genome shotgun (WGS) entry which is preliminary data.</text>
</comment>
<evidence type="ECO:0000313" key="1">
    <source>
        <dbReference type="EMBL" id="GIF90461.1"/>
    </source>
</evidence>
<dbReference type="Proteomes" id="UP000619293">
    <property type="component" value="Unassembled WGS sequence"/>
</dbReference>
<name>A0A8J3NSE4_9ACTN</name>
<keyword evidence="2" id="KW-1185">Reference proteome</keyword>
<organism evidence="1 2">
    <name type="scientific">Catellatospora chokoriensis</name>
    <dbReference type="NCBI Taxonomy" id="310353"/>
    <lineage>
        <taxon>Bacteria</taxon>
        <taxon>Bacillati</taxon>
        <taxon>Actinomycetota</taxon>
        <taxon>Actinomycetes</taxon>
        <taxon>Micromonosporales</taxon>
        <taxon>Micromonosporaceae</taxon>
        <taxon>Catellatospora</taxon>
    </lineage>
</organism>
<accession>A0A8J3NSE4</accession>